<keyword evidence="2" id="KW-0328">Glycosyltransferase</keyword>
<accession>A0AAD4PJL9</accession>
<proteinExistence type="inferred from homology"/>
<keyword evidence="5" id="KW-1133">Transmembrane helix</keyword>
<sequence length="538" mass="61828">MQAAKILCIVGTSEHDNPAWSQPFFEALVDRGHKLTLVSTATDPKLQGLEHIPIKNDYDAFKLYVEKDRPAWHEWDVKQMLNWYEGILGNCRAVIQNGQLDALQTAYDLIIYDATNSVECLLSRLTRQQTPVLALSGGKLTPDLLRLVSAENTINPARIPHFSSRLPVQMNYWHRLQNHLIYVGQSIIRWGVIDPVLKGMLQAPYHQPEVQLVLLNTHPVLDYVQNLPPNVIEVGGLHIRAESAPLPLYLQNFVQRFPEGLVYINLPYLTLVSRSGVQDIQHMIKEFTQFGFILNSKLTLARKFNNLKTIDIDGTLQQDIISQSNTKAVISHGDSFELQEAIYNAVPVIVLPLLFDQPNNAKRIDERHLGVHLISNSTGHYSFNNALRRIVRERIFFTSLQQAQFNFRTRQAKPVNEAVWYVEQLMADPNQFKYLAYPDSMEQSYFVSQSIDVLILPLLFVTIFIVNFGILVVQIYKAKNPNSKDKTKVIERKFTEKMKELKTKKSLEKLRDAEKKYAEKLKELDKRKETLLSEVEKK</sequence>
<evidence type="ECO:0008006" key="8">
    <source>
        <dbReference type="Google" id="ProtNLM"/>
    </source>
</evidence>
<evidence type="ECO:0000256" key="3">
    <source>
        <dbReference type="ARBA" id="ARBA00022679"/>
    </source>
</evidence>
<dbReference type="PANTHER" id="PTHR48043">
    <property type="entry name" value="EG:EG0003.4 PROTEIN-RELATED"/>
    <property type="match status" value="1"/>
</dbReference>
<comment type="similarity">
    <text evidence="1">Belongs to the UDP-glycosyltransferase family.</text>
</comment>
<evidence type="ECO:0000313" key="7">
    <source>
        <dbReference type="Proteomes" id="UP001200034"/>
    </source>
</evidence>
<feature type="transmembrane region" description="Helical" evidence="5">
    <location>
        <begin position="454"/>
        <end position="476"/>
    </location>
</feature>
<comment type="caution">
    <text evidence="6">The sequence shown here is derived from an EMBL/GenBank/DDBJ whole genome shotgun (WGS) entry which is preliminary data.</text>
</comment>
<dbReference type="InterPro" id="IPR050271">
    <property type="entry name" value="UDP-glycosyltransferase"/>
</dbReference>
<evidence type="ECO:0000256" key="2">
    <source>
        <dbReference type="ARBA" id="ARBA00022676"/>
    </source>
</evidence>
<reference evidence="6" key="1">
    <citation type="journal article" date="2021" name="Mol. Ecol. Resour.">
        <title>Phylogenomic analyses of the genus Drosophila reveals genomic signals of climate adaptation.</title>
        <authorList>
            <person name="Li F."/>
            <person name="Rane R.V."/>
            <person name="Luria V."/>
            <person name="Xiong Z."/>
            <person name="Chen J."/>
            <person name="Li Z."/>
            <person name="Catullo R.A."/>
            <person name="Griffin P.C."/>
            <person name="Schiffer M."/>
            <person name="Pearce S."/>
            <person name="Lee S.F."/>
            <person name="McElroy K."/>
            <person name="Stocker A."/>
            <person name="Shirriffs J."/>
            <person name="Cockerell F."/>
            <person name="Coppin C."/>
            <person name="Sgro C.M."/>
            <person name="Karger A."/>
            <person name="Cain J.W."/>
            <person name="Weber J.A."/>
            <person name="Santpere G."/>
            <person name="Kirschner M.W."/>
            <person name="Hoffmann A.A."/>
            <person name="Oakeshott J.G."/>
            <person name="Zhang G."/>
        </authorList>
    </citation>
    <scope>NUCLEOTIDE SEQUENCE</scope>
    <source>
        <strain evidence="6">BGI-SZ-2011g</strain>
    </source>
</reference>
<dbReference type="EMBL" id="JAJJHW010002585">
    <property type="protein sequence ID" value="KAH8369562.1"/>
    <property type="molecule type" value="Genomic_DNA"/>
</dbReference>
<keyword evidence="3" id="KW-0808">Transferase</keyword>
<evidence type="ECO:0000256" key="1">
    <source>
        <dbReference type="ARBA" id="ARBA00009995"/>
    </source>
</evidence>
<dbReference type="Gene3D" id="3.40.50.2000">
    <property type="entry name" value="Glycogen Phosphorylase B"/>
    <property type="match status" value="1"/>
</dbReference>
<evidence type="ECO:0000256" key="4">
    <source>
        <dbReference type="SAM" id="Coils"/>
    </source>
</evidence>
<dbReference type="PANTHER" id="PTHR48043:SF114">
    <property type="entry name" value="IP04436P-RELATED"/>
    <property type="match status" value="1"/>
</dbReference>
<dbReference type="GO" id="GO:0008194">
    <property type="term" value="F:UDP-glycosyltransferase activity"/>
    <property type="evidence" value="ECO:0007669"/>
    <property type="project" value="InterPro"/>
</dbReference>
<feature type="non-terminal residue" evidence="6">
    <location>
        <position position="538"/>
    </location>
</feature>
<keyword evidence="5" id="KW-0472">Membrane</keyword>
<keyword evidence="5" id="KW-0812">Transmembrane</keyword>
<organism evidence="6 7">
    <name type="scientific">Drosophila rubida</name>
    <dbReference type="NCBI Taxonomy" id="30044"/>
    <lineage>
        <taxon>Eukaryota</taxon>
        <taxon>Metazoa</taxon>
        <taxon>Ecdysozoa</taxon>
        <taxon>Arthropoda</taxon>
        <taxon>Hexapoda</taxon>
        <taxon>Insecta</taxon>
        <taxon>Pterygota</taxon>
        <taxon>Neoptera</taxon>
        <taxon>Endopterygota</taxon>
        <taxon>Diptera</taxon>
        <taxon>Brachycera</taxon>
        <taxon>Muscomorpha</taxon>
        <taxon>Ephydroidea</taxon>
        <taxon>Drosophilidae</taxon>
        <taxon>Drosophila</taxon>
    </lineage>
</organism>
<gene>
    <name evidence="6" type="ORF">KR093_000153</name>
</gene>
<evidence type="ECO:0000256" key="5">
    <source>
        <dbReference type="SAM" id="Phobius"/>
    </source>
</evidence>
<dbReference type="Pfam" id="PF00201">
    <property type="entry name" value="UDPGT"/>
    <property type="match status" value="1"/>
</dbReference>
<feature type="coiled-coil region" evidence="4">
    <location>
        <begin position="507"/>
        <end position="534"/>
    </location>
</feature>
<dbReference type="Proteomes" id="UP001200034">
    <property type="component" value="Unassembled WGS sequence"/>
</dbReference>
<keyword evidence="4" id="KW-0175">Coiled coil</keyword>
<dbReference type="AlphaFoldDB" id="A0AAD4PJL9"/>
<dbReference type="SUPFAM" id="SSF53756">
    <property type="entry name" value="UDP-Glycosyltransferase/glycogen phosphorylase"/>
    <property type="match status" value="1"/>
</dbReference>
<keyword evidence="7" id="KW-1185">Reference proteome</keyword>
<name>A0AAD4PJL9_9MUSC</name>
<evidence type="ECO:0000313" key="6">
    <source>
        <dbReference type="EMBL" id="KAH8369562.1"/>
    </source>
</evidence>
<protein>
    <recommendedName>
        <fullName evidence="8">UDP-glucuronosyltransferase</fullName>
    </recommendedName>
</protein>
<dbReference type="InterPro" id="IPR002213">
    <property type="entry name" value="UDP_glucos_trans"/>
</dbReference>